<dbReference type="EMBL" id="JAVDXO010000004">
    <property type="protein sequence ID" value="MDR7306988.1"/>
    <property type="molecule type" value="Genomic_DNA"/>
</dbReference>
<feature type="signal peptide" evidence="5">
    <location>
        <begin position="1"/>
        <end position="29"/>
    </location>
</feature>
<accession>A0ABU1ZN82</accession>
<evidence type="ECO:0000313" key="8">
    <source>
        <dbReference type="Proteomes" id="UP001268089"/>
    </source>
</evidence>
<dbReference type="PANTHER" id="PTHR47810:SF1">
    <property type="entry name" value="DNA LIGASE B"/>
    <property type="match status" value="1"/>
</dbReference>
<keyword evidence="3" id="KW-0227">DNA damage</keyword>
<dbReference type="EC" id="6.5.1.6" evidence="7"/>
<evidence type="ECO:0000256" key="4">
    <source>
        <dbReference type="ARBA" id="ARBA00023204"/>
    </source>
</evidence>
<evidence type="ECO:0000256" key="5">
    <source>
        <dbReference type="SAM" id="SignalP"/>
    </source>
</evidence>
<feature type="chain" id="PRO_5046864928" evidence="5">
    <location>
        <begin position="30"/>
        <end position="296"/>
    </location>
</feature>
<dbReference type="GO" id="GO:0003910">
    <property type="term" value="F:DNA ligase (ATP) activity"/>
    <property type="evidence" value="ECO:0007669"/>
    <property type="project" value="UniProtKB-EC"/>
</dbReference>
<dbReference type="InterPro" id="IPR050326">
    <property type="entry name" value="NAD_dep_DNA_ligaseB"/>
</dbReference>
<comment type="caution">
    <text evidence="7">The sequence shown here is derived from an EMBL/GenBank/DDBJ whole genome shotgun (WGS) entry which is preliminary data.</text>
</comment>
<dbReference type="EC" id="6.5.1.1" evidence="7"/>
<proteinExistence type="predicted"/>
<keyword evidence="4" id="KW-0234">DNA repair</keyword>
<keyword evidence="8" id="KW-1185">Reference proteome</keyword>
<dbReference type="SUPFAM" id="SSF56091">
    <property type="entry name" value="DNA ligase/mRNA capping enzyme, catalytic domain"/>
    <property type="match status" value="1"/>
</dbReference>
<dbReference type="SUPFAM" id="SSF50249">
    <property type="entry name" value="Nucleic acid-binding proteins"/>
    <property type="match status" value="1"/>
</dbReference>
<feature type="domain" description="DNA ligase OB-like" evidence="6">
    <location>
        <begin position="220"/>
        <end position="288"/>
    </location>
</feature>
<name>A0ABU1ZN82_9BURK</name>
<evidence type="ECO:0000256" key="3">
    <source>
        <dbReference type="ARBA" id="ARBA00022763"/>
    </source>
</evidence>
<keyword evidence="2" id="KW-0235">DNA replication</keyword>
<keyword evidence="5" id="KW-0732">Signal</keyword>
<dbReference type="InterPro" id="IPR012340">
    <property type="entry name" value="NA-bd_OB-fold"/>
</dbReference>
<dbReference type="Gene3D" id="3.30.470.30">
    <property type="entry name" value="DNA ligase/mRNA capping enzyme"/>
    <property type="match status" value="1"/>
</dbReference>
<dbReference type="Proteomes" id="UP001268089">
    <property type="component" value="Unassembled WGS sequence"/>
</dbReference>
<reference evidence="7 8" key="1">
    <citation type="submission" date="2023-07" db="EMBL/GenBank/DDBJ databases">
        <title>Sorghum-associated microbial communities from plants grown in Nebraska, USA.</title>
        <authorList>
            <person name="Schachtman D."/>
        </authorList>
    </citation>
    <scope>NUCLEOTIDE SEQUENCE [LARGE SCALE GENOMIC DNA]</scope>
    <source>
        <strain evidence="7 8">BE308</strain>
    </source>
</reference>
<gene>
    <name evidence="7" type="ORF">J2X15_002274</name>
</gene>
<dbReference type="CDD" id="cd08041">
    <property type="entry name" value="OBF_kDNA_ligase_like"/>
    <property type="match status" value="1"/>
</dbReference>
<evidence type="ECO:0000256" key="2">
    <source>
        <dbReference type="ARBA" id="ARBA00022705"/>
    </source>
</evidence>
<dbReference type="InterPro" id="IPR029319">
    <property type="entry name" value="DNA_ligase_OB"/>
</dbReference>
<dbReference type="RefSeq" id="WP_310342780.1">
    <property type="nucleotide sequence ID" value="NZ_JAVDXO010000004.1"/>
</dbReference>
<protein>
    <submittedName>
        <fullName evidence="7">DNA ligase-1</fullName>
        <ecNumber evidence="7">6.5.1.1</ecNumber>
        <ecNumber evidence="7">6.5.1.6</ecNumber>
        <ecNumber evidence="7">6.5.1.7</ecNumber>
    </submittedName>
</protein>
<dbReference type="EC" id="6.5.1.7" evidence="7"/>
<dbReference type="NCBIfam" id="NF006592">
    <property type="entry name" value="PRK09125.1"/>
    <property type="match status" value="1"/>
</dbReference>
<dbReference type="Pfam" id="PF14743">
    <property type="entry name" value="DNA_ligase_OB_2"/>
    <property type="match status" value="1"/>
</dbReference>
<dbReference type="InterPro" id="IPR006311">
    <property type="entry name" value="TAT_signal"/>
</dbReference>
<evidence type="ECO:0000259" key="6">
    <source>
        <dbReference type="Pfam" id="PF14743"/>
    </source>
</evidence>
<evidence type="ECO:0000256" key="1">
    <source>
        <dbReference type="ARBA" id="ARBA00022598"/>
    </source>
</evidence>
<dbReference type="PROSITE" id="PS51318">
    <property type="entry name" value="TAT"/>
    <property type="match status" value="1"/>
</dbReference>
<dbReference type="CDD" id="cd07896">
    <property type="entry name" value="Adenylation_kDNA_ligase_like"/>
    <property type="match status" value="1"/>
</dbReference>
<keyword evidence="1 7" id="KW-0436">Ligase</keyword>
<dbReference type="Gene3D" id="2.40.50.140">
    <property type="entry name" value="Nucleic acid-binding proteins"/>
    <property type="match status" value="1"/>
</dbReference>
<evidence type="ECO:0000313" key="7">
    <source>
        <dbReference type="EMBL" id="MDR7306988.1"/>
    </source>
</evidence>
<sequence length="296" mass="32236">MPQPVNPTRRHFVCTLGALALPWAAPASSATAPPLMLAKSYDGRSDPTGFWVSEKYDGVRGYWDGQRLLTRAGNPIAAPAWFIAGWPASAMEGELWAGRGQFSQAVSTVRQQTPDDAAWRALRFMVFDLPAEAGTFNERLPVLRARVAQLGQAWVQAVEQTPAATVQSLQTRLAETVRAGGEGLVLHRGSALYTAQRSDDLRKFKPFDDAEARVVGHVAGTGKHAGRLGALWLEQPARDAQPAQRFKLGTGFSDAQRQDPPPVGSWVTYRYRGVTDKGVPRFASFLRVAVDSALLI</sequence>
<dbReference type="PANTHER" id="PTHR47810">
    <property type="entry name" value="DNA LIGASE"/>
    <property type="match status" value="1"/>
</dbReference>
<organism evidence="7 8">
    <name type="scientific">Rhodoferax saidenbachensis</name>
    <dbReference type="NCBI Taxonomy" id="1484693"/>
    <lineage>
        <taxon>Bacteria</taxon>
        <taxon>Pseudomonadati</taxon>
        <taxon>Pseudomonadota</taxon>
        <taxon>Betaproteobacteria</taxon>
        <taxon>Burkholderiales</taxon>
        <taxon>Comamonadaceae</taxon>
        <taxon>Rhodoferax</taxon>
    </lineage>
</organism>
<dbReference type="Gene3D" id="3.30.1490.70">
    <property type="match status" value="1"/>
</dbReference>